<dbReference type="SUPFAM" id="SSF50965">
    <property type="entry name" value="Galactose oxidase, central domain"/>
    <property type="match status" value="1"/>
</dbReference>
<proteinExistence type="predicted"/>
<dbReference type="AlphaFoldDB" id="A0A917YWI9"/>
<dbReference type="RefSeq" id="WP_188691485.1">
    <property type="nucleotide sequence ID" value="NZ_BMLS01000001.1"/>
</dbReference>
<dbReference type="EMBL" id="BMLS01000001">
    <property type="protein sequence ID" value="GGO66696.1"/>
    <property type="molecule type" value="Genomic_DNA"/>
</dbReference>
<sequence length="301" mass="33122">MSTFFSSIGHISDGALGRNGRLMFCLLDKKLLAEQVEHSILYLWDNAKLGKPVNLPWTSAALCHPGWPNIEFVAVGKHGKIACLSSDGSCQEIDLKERFPAEVDYLIRAAKVIAGAIYIVGTAHKMFRLTSSLDVENLSVPEPQRALCGYSTGFEAVDGFDENEIYAVGWEGEIWLFNGNSWVQMDSPTNLINTSVLCAADSQVYIVGQMGNMLIGRRDQWHIVATEVDADLWDIAYFDGHIYCCSMKQLFMLNGELLDPVSLAPVFPTTFAKLHSVGHAMLSVGMDDMVLLAAGKVLKII</sequence>
<comment type="caution">
    <text evidence="1">The sequence shown here is derived from an EMBL/GenBank/DDBJ whole genome shotgun (WGS) entry which is preliminary data.</text>
</comment>
<reference evidence="1" key="2">
    <citation type="submission" date="2020-09" db="EMBL/GenBank/DDBJ databases">
        <authorList>
            <person name="Sun Q."/>
            <person name="Zhou Y."/>
        </authorList>
    </citation>
    <scope>NUCLEOTIDE SEQUENCE</scope>
    <source>
        <strain evidence="1">CGMCC 1.7086</strain>
    </source>
</reference>
<accession>A0A917YWI9</accession>
<keyword evidence="2" id="KW-1185">Reference proteome</keyword>
<evidence type="ECO:0000313" key="2">
    <source>
        <dbReference type="Proteomes" id="UP000606935"/>
    </source>
</evidence>
<protein>
    <submittedName>
        <fullName evidence="1">Uncharacterized protein</fullName>
    </submittedName>
</protein>
<reference evidence="1" key="1">
    <citation type="journal article" date="2014" name="Int. J. Syst. Evol. Microbiol.">
        <title>Complete genome sequence of Corynebacterium casei LMG S-19264T (=DSM 44701T), isolated from a smear-ripened cheese.</title>
        <authorList>
            <consortium name="US DOE Joint Genome Institute (JGI-PGF)"/>
            <person name="Walter F."/>
            <person name="Albersmeier A."/>
            <person name="Kalinowski J."/>
            <person name="Ruckert C."/>
        </authorList>
    </citation>
    <scope>NUCLEOTIDE SEQUENCE</scope>
    <source>
        <strain evidence="1">CGMCC 1.7086</strain>
    </source>
</reference>
<dbReference type="InterPro" id="IPR011043">
    <property type="entry name" value="Gal_Oxase/kelch_b-propeller"/>
</dbReference>
<evidence type="ECO:0000313" key="1">
    <source>
        <dbReference type="EMBL" id="GGO66696.1"/>
    </source>
</evidence>
<organism evidence="1 2">
    <name type="scientific">Bowmanella pacifica</name>
    <dbReference type="NCBI Taxonomy" id="502051"/>
    <lineage>
        <taxon>Bacteria</taxon>
        <taxon>Pseudomonadati</taxon>
        <taxon>Pseudomonadota</taxon>
        <taxon>Gammaproteobacteria</taxon>
        <taxon>Alteromonadales</taxon>
        <taxon>Alteromonadaceae</taxon>
        <taxon>Bowmanella</taxon>
    </lineage>
</organism>
<name>A0A917YWI9_9ALTE</name>
<dbReference type="Proteomes" id="UP000606935">
    <property type="component" value="Unassembled WGS sequence"/>
</dbReference>
<gene>
    <name evidence="1" type="ORF">GCM10010982_11500</name>
</gene>